<dbReference type="Gene3D" id="3.30.470.20">
    <property type="entry name" value="ATP-grasp fold, B domain"/>
    <property type="match status" value="1"/>
</dbReference>
<dbReference type="SUPFAM" id="SSF56059">
    <property type="entry name" value="Glutathione synthetase ATP-binding domain-like"/>
    <property type="match status" value="1"/>
</dbReference>
<name>A0A094YRE9_ALKAL</name>
<evidence type="ECO:0000313" key="4">
    <source>
        <dbReference type="Proteomes" id="UP000297014"/>
    </source>
</evidence>
<reference evidence="2 4" key="2">
    <citation type="submission" date="2014-01" db="EMBL/GenBank/DDBJ databases">
        <title>Draft genome sequencing of Bacillus alcalophilus CGMCC 1.3604.</title>
        <authorList>
            <person name="Yang J."/>
            <person name="Diao L."/>
            <person name="Yang S."/>
        </authorList>
    </citation>
    <scope>NUCLEOTIDE SEQUENCE [LARGE SCALE GENOMIC DNA]</scope>
    <source>
        <strain evidence="2 4">CGMCC 1.3604</strain>
    </source>
</reference>
<sequence>MYINYIPSKKSGIVYITEQIKERYQIHSQRILVQFGNWIKEMVVMMNDELPDETIGFSEDLINEVTIPQELPYELLYEGRHLRIGPVIAYIALKSEKKVTAKRLNYFKKRFTNYDQIKGVIFLCAPTDIDFTTKTIEGYYYNPNGENRQNRWVKATFPYPDSVYKWRKLKEETYDELIKTIGDRIFNSYHFTKWDLYEWGSTDNELKDYFPYTEKLTECEQVKMQIEKYGTVYLKPSNSSRGRGIMMVQQQQEQYQMTNVDNESNAFVHWEDVKKEMQPLLQKDYVIQQSVSTDFDEHHLDFRAYLQKDRNRKWNVQGIIARMAEKGSVTTNLQYTKKIVEAKEALNDIYQVNEEKNQLLYENMESLCIKLCQLLDREVGNYGDLAVDFIVDHEHRLWFLEINKIYKYKSLEQLENDELYKKIMPTPFEYAKTLAGF</sequence>
<organism evidence="1 3">
    <name type="scientific">Alkalihalobacillus alcalophilus ATCC 27647 = CGMCC 1.3604</name>
    <dbReference type="NCBI Taxonomy" id="1218173"/>
    <lineage>
        <taxon>Bacteria</taxon>
        <taxon>Bacillati</taxon>
        <taxon>Bacillota</taxon>
        <taxon>Bacilli</taxon>
        <taxon>Bacillales</taxon>
        <taxon>Bacillaceae</taxon>
        <taxon>Alkalihalobacillus</taxon>
    </lineage>
</organism>
<dbReference type="Proteomes" id="UP000002754">
    <property type="component" value="Unassembled WGS sequence"/>
</dbReference>
<evidence type="ECO:0000313" key="2">
    <source>
        <dbReference type="EMBL" id="THG92296.1"/>
    </source>
</evidence>
<dbReference type="Proteomes" id="UP000297014">
    <property type="component" value="Unassembled WGS sequence"/>
</dbReference>
<dbReference type="AlphaFoldDB" id="A0A094YRE9"/>
<dbReference type="EMBL" id="JALP01000006">
    <property type="protein sequence ID" value="THG92296.1"/>
    <property type="molecule type" value="Genomic_DNA"/>
</dbReference>
<dbReference type="Pfam" id="PF14398">
    <property type="entry name" value="ATPgrasp_YheCD"/>
    <property type="match status" value="1"/>
</dbReference>
<proteinExistence type="predicted"/>
<evidence type="ECO:0008006" key="5">
    <source>
        <dbReference type="Google" id="ProtNLM"/>
    </source>
</evidence>
<dbReference type="RefSeq" id="WP_040324168.1">
    <property type="nucleotide sequence ID" value="NZ_ALPT02000083.1"/>
</dbReference>
<reference evidence="1 3" key="1">
    <citation type="journal article" date="2014" name="Genome Announc.">
        <title>Draft Genome Sequence of Bacillus alcalophilus AV1934, a Classic Alkaliphile Isolated from Human Feces in 1934.</title>
        <authorList>
            <person name="Attie O."/>
            <person name="Jayaprakash A."/>
            <person name="Shah H."/>
            <person name="Paulsen I.T."/>
            <person name="Morino M."/>
            <person name="Takahashi Y."/>
            <person name="Narumi I."/>
            <person name="Sachidanandam R."/>
            <person name="Satoh K."/>
            <person name="Ito M."/>
            <person name="Krulwich T.A."/>
        </authorList>
    </citation>
    <scope>NUCLEOTIDE SEQUENCE [LARGE SCALE GENOMIC DNA]</scope>
    <source>
        <strain evidence="1 3">AV1934</strain>
    </source>
</reference>
<comment type="caution">
    <text evidence="1">The sequence shown here is derived from an EMBL/GenBank/DDBJ whole genome shotgun (WGS) entry which is preliminary data.</text>
</comment>
<evidence type="ECO:0000313" key="3">
    <source>
        <dbReference type="Proteomes" id="UP000002754"/>
    </source>
</evidence>
<protein>
    <recommendedName>
        <fullName evidence="5">ATP-grasp domain-containing protein</fullName>
    </recommendedName>
</protein>
<dbReference type="InterPro" id="IPR026838">
    <property type="entry name" value="YheC/D"/>
</dbReference>
<gene>
    <name evidence="2" type="ORF">AJ85_12165</name>
    <name evidence="1" type="ORF">BALCAV_0218610</name>
</gene>
<dbReference type="eggNOG" id="COG0189">
    <property type="taxonomic scope" value="Bacteria"/>
</dbReference>
<accession>A0A094YRE9</accession>
<dbReference type="EMBL" id="ALPT02000083">
    <property type="protein sequence ID" value="KGA96062.1"/>
    <property type="molecule type" value="Genomic_DNA"/>
</dbReference>
<evidence type="ECO:0000313" key="1">
    <source>
        <dbReference type="EMBL" id="KGA96062.1"/>
    </source>
</evidence>
<keyword evidence="3" id="KW-1185">Reference proteome</keyword>
<dbReference type="STRING" id="1218173.BALCAV_0218610"/>